<dbReference type="Pfam" id="PF06102">
    <property type="entry name" value="RRP36"/>
    <property type="match status" value="1"/>
</dbReference>
<evidence type="ECO:0000313" key="10">
    <source>
        <dbReference type="Proteomes" id="UP000252519"/>
    </source>
</evidence>
<gene>
    <name evidence="9" type="ORF">ANCCAN_13012</name>
</gene>
<comment type="similarity">
    <text evidence="2 6">Belongs to the RRP36 family.</text>
</comment>
<dbReference type="InterPro" id="IPR009292">
    <property type="entry name" value="RRP36"/>
</dbReference>
<comment type="subcellular location">
    <subcellularLocation>
        <location evidence="1 6">Nucleus</location>
        <location evidence="1 6">Nucleolus</location>
    </subcellularLocation>
</comment>
<feature type="compositionally biased region" description="Acidic residues" evidence="8">
    <location>
        <begin position="258"/>
        <end position="267"/>
    </location>
</feature>
<keyword evidence="6" id="KW-0687">Ribonucleoprotein</keyword>
<comment type="caution">
    <text evidence="9">The sequence shown here is derived from an EMBL/GenBank/DDBJ whole genome shotgun (WGS) entry which is preliminary data.</text>
</comment>
<dbReference type="EMBL" id="JOJR01000252">
    <property type="protein sequence ID" value="RCN41064.1"/>
    <property type="molecule type" value="Genomic_DNA"/>
</dbReference>
<comment type="function">
    <text evidence="6">Component of the 90S pre-ribosome involved in the maturation of rRNAs. Required for early cleavages of the pre-RNAs in the 40S ribosomal subunit maturation pathway.</text>
</comment>
<comment type="subunit">
    <text evidence="6">Associates with 90S and pre-40S pre-ribosomal particles.</text>
</comment>
<evidence type="ECO:0000256" key="1">
    <source>
        <dbReference type="ARBA" id="ARBA00004604"/>
    </source>
</evidence>
<feature type="region of interest" description="Disordered" evidence="8">
    <location>
        <begin position="345"/>
        <end position="397"/>
    </location>
</feature>
<evidence type="ECO:0000256" key="3">
    <source>
        <dbReference type="ARBA" id="ARBA00022517"/>
    </source>
</evidence>
<reference evidence="9 10" key="1">
    <citation type="submission" date="2014-10" db="EMBL/GenBank/DDBJ databases">
        <title>Draft genome of the hookworm Ancylostoma caninum.</title>
        <authorList>
            <person name="Mitreva M."/>
        </authorList>
    </citation>
    <scope>NUCLEOTIDE SEQUENCE [LARGE SCALE GENOMIC DNA]</scope>
    <source>
        <strain evidence="9 10">Baltimore</strain>
    </source>
</reference>
<keyword evidence="3 6" id="KW-0690">Ribosome biogenesis</keyword>
<accession>A0A368G9I2</accession>
<dbReference type="GO" id="GO:0030686">
    <property type="term" value="C:90S preribosome"/>
    <property type="evidence" value="ECO:0007669"/>
    <property type="project" value="TreeGrafter"/>
</dbReference>
<feature type="compositionally biased region" description="Acidic residues" evidence="8">
    <location>
        <begin position="106"/>
        <end position="128"/>
    </location>
</feature>
<evidence type="ECO:0000256" key="6">
    <source>
        <dbReference type="RuleBase" id="RU368027"/>
    </source>
</evidence>
<dbReference type="PANTHER" id="PTHR21738:SF0">
    <property type="entry name" value="RIBOSOMAL RNA PROCESSING PROTEIN 36 HOMOLOG"/>
    <property type="match status" value="1"/>
</dbReference>
<keyword evidence="7" id="KW-0175">Coiled coil</keyword>
<feature type="region of interest" description="Disordered" evidence="8">
    <location>
        <begin position="48"/>
        <end position="308"/>
    </location>
</feature>
<feature type="compositionally biased region" description="Basic residues" evidence="8">
    <location>
        <begin position="75"/>
        <end position="87"/>
    </location>
</feature>
<feature type="compositionally biased region" description="Polar residues" evidence="8">
    <location>
        <begin position="180"/>
        <end position="190"/>
    </location>
</feature>
<keyword evidence="10" id="KW-1185">Reference proteome</keyword>
<evidence type="ECO:0000256" key="8">
    <source>
        <dbReference type="SAM" id="MobiDB-lite"/>
    </source>
</evidence>
<evidence type="ECO:0000256" key="7">
    <source>
        <dbReference type="SAM" id="Coils"/>
    </source>
</evidence>
<organism evidence="9 10">
    <name type="scientific">Ancylostoma caninum</name>
    <name type="common">Dog hookworm</name>
    <dbReference type="NCBI Taxonomy" id="29170"/>
    <lineage>
        <taxon>Eukaryota</taxon>
        <taxon>Metazoa</taxon>
        <taxon>Ecdysozoa</taxon>
        <taxon>Nematoda</taxon>
        <taxon>Chromadorea</taxon>
        <taxon>Rhabditida</taxon>
        <taxon>Rhabditina</taxon>
        <taxon>Rhabditomorpha</taxon>
        <taxon>Strongyloidea</taxon>
        <taxon>Ancylostomatidae</taxon>
        <taxon>Ancylostomatinae</taxon>
        <taxon>Ancylostoma</taxon>
    </lineage>
</organism>
<evidence type="ECO:0000313" key="9">
    <source>
        <dbReference type="EMBL" id="RCN41064.1"/>
    </source>
</evidence>
<feature type="compositionally biased region" description="Basic and acidic residues" evidence="8">
    <location>
        <begin position="526"/>
        <end position="535"/>
    </location>
</feature>
<sequence length="544" mass="62795">MSEEAPRRTFPKKASSFNVKKDGYKKKFREASVGGTVLKRKPKRFFTADLSDGDGVIPKRGKMKVAEGTKDAKNRKPTKFGSKKKKKERGEAVKGTSIEHKMLGGSEDEMYDSDDDVLDVTDMLDGDNQETTVPMSNSMKKSLVDGKTRSIGQKTSRNSESSSGKAGMPRKEDVVEWSTGRGSSRLQFSDYSDDGNPVKEKKKRKKRLIKRHDDSDEMELGEEEEVVEWSTGRGSSQLQQSSDSDEEQAGPMKKREDVTEEDSESEFEGSSRRTNDRLWPKSGQAVTDEAEDDDHDDDDGRDEEEAVAAFRAEMADLPLGKVREMKEKLGLKLFNKAYFGPTEADKKVEEAKKKRMEQKKNEYHGQHRPKEISSKKPVSTFRPVYQHTGGKKKWDPRFDNRAGLFKERCFEDNYRFLEDLKKQEKDELAKEAIACDERGEVETAERIREALRRMENREKTKAERKMKQETLRELREANIDRMMRGERPVFKTKAQVKMMNLEKKFKQLKKDNKLDKYMKRKAKKDAHKEAKKKPSFEQMYGYQQ</sequence>
<feature type="compositionally biased region" description="Basic and acidic residues" evidence="8">
    <location>
        <begin position="64"/>
        <end position="74"/>
    </location>
</feature>
<dbReference type="GO" id="GO:0005730">
    <property type="term" value="C:nucleolus"/>
    <property type="evidence" value="ECO:0007669"/>
    <property type="project" value="UniProtKB-SubCell"/>
</dbReference>
<protein>
    <recommendedName>
        <fullName evidence="6">rRNA biogenesis protein RRP36</fullName>
    </recommendedName>
</protein>
<name>A0A368G9I2_ANCCA</name>
<evidence type="ECO:0000256" key="5">
    <source>
        <dbReference type="ARBA" id="ARBA00023242"/>
    </source>
</evidence>
<feature type="compositionally biased region" description="Acidic residues" evidence="8">
    <location>
        <begin position="288"/>
        <end position="306"/>
    </location>
</feature>
<evidence type="ECO:0000256" key="2">
    <source>
        <dbReference type="ARBA" id="ARBA00009418"/>
    </source>
</evidence>
<feature type="compositionally biased region" description="Basic and acidic residues" evidence="8">
    <location>
        <begin position="88"/>
        <end position="102"/>
    </location>
</feature>
<feature type="region of interest" description="Disordered" evidence="8">
    <location>
        <begin position="512"/>
        <end position="544"/>
    </location>
</feature>
<dbReference type="OrthoDB" id="448446at2759"/>
<dbReference type="AlphaFoldDB" id="A0A368G9I2"/>
<feature type="coiled-coil region" evidence="7">
    <location>
        <begin position="444"/>
        <end position="511"/>
    </location>
</feature>
<keyword evidence="5 6" id="KW-0539">Nucleus</keyword>
<dbReference type="STRING" id="29170.A0A368G9I2"/>
<dbReference type="GO" id="GO:0000462">
    <property type="term" value="P:maturation of SSU-rRNA from tricistronic rRNA transcript (SSU-rRNA, 5.8S rRNA, LSU-rRNA)"/>
    <property type="evidence" value="ECO:0007669"/>
    <property type="project" value="TreeGrafter"/>
</dbReference>
<dbReference type="PANTHER" id="PTHR21738">
    <property type="entry name" value="RIBOSOMAL RNA PROCESSING PROTEIN 36 HOMOLOG"/>
    <property type="match status" value="1"/>
</dbReference>
<feature type="compositionally biased region" description="Basic and acidic residues" evidence="8">
    <location>
        <begin position="269"/>
        <end position="279"/>
    </location>
</feature>
<keyword evidence="4 6" id="KW-0698">rRNA processing</keyword>
<feature type="compositionally biased region" description="Basic and acidic residues" evidence="8">
    <location>
        <begin position="345"/>
        <end position="374"/>
    </location>
</feature>
<feature type="compositionally biased region" description="Polar residues" evidence="8">
    <location>
        <begin position="129"/>
        <end position="140"/>
    </location>
</feature>
<feature type="compositionally biased region" description="Polar residues" evidence="8">
    <location>
        <begin position="150"/>
        <end position="164"/>
    </location>
</feature>
<evidence type="ECO:0000256" key="4">
    <source>
        <dbReference type="ARBA" id="ARBA00022552"/>
    </source>
</evidence>
<dbReference type="Proteomes" id="UP000252519">
    <property type="component" value="Unassembled WGS sequence"/>
</dbReference>
<feature type="compositionally biased region" description="Basic residues" evidence="8">
    <location>
        <begin position="200"/>
        <end position="210"/>
    </location>
</feature>
<feature type="compositionally biased region" description="Acidic residues" evidence="8">
    <location>
        <begin position="215"/>
        <end position="227"/>
    </location>
</feature>
<proteinExistence type="inferred from homology"/>